<dbReference type="PANTHER" id="PTHR19848:SF8">
    <property type="entry name" value="F-BOX AND WD REPEAT DOMAIN CONTAINING 7"/>
    <property type="match status" value="1"/>
</dbReference>
<dbReference type="InterPro" id="IPR001680">
    <property type="entry name" value="WD40_rpt"/>
</dbReference>
<keyword evidence="5" id="KW-1185">Reference proteome</keyword>
<protein>
    <submittedName>
        <fullName evidence="4">WD40 repeat-like protein</fullName>
    </submittedName>
</protein>
<accession>A0A197K5V6</accession>
<keyword evidence="1 3" id="KW-0853">WD repeat</keyword>
<dbReference type="Pfam" id="PF00400">
    <property type="entry name" value="WD40"/>
    <property type="match status" value="1"/>
</dbReference>
<evidence type="ECO:0000313" key="5">
    <source>
        <dbReference type="Proteomes" id="UP000078512"/>
    </source>
</evidence>
<evidence type="ECO:0000313" key="4">
    <source>
        <dbReference type="EMBL" id="OAQ31829.1"/>
    </source>
</evidence>
<gene>
    <name evidence="4" type="ORF">K457DRAFT_71590</name>
</gene>
<dbReference type="Proteomes" id="UP000078512">
    <property type="component" value="Unassembled WGS sequence"/>
</dbReference>
<keyword evidence="2" id="KW-0677">Repeat</keyword>
<dbReference type="PROSITE" id="PS50082">
    <property type="entry name" value="WD_REPEATS_2"/>
    <property type="match status" value="1"/>
</dbReference>
<dbReference type="SMART" id="SM00320">
    <property type="entry name" value="WD40"/>
    <property type="match status" value="1"/>
</dbReference>
<dbReference type="STRING" id="1314771.A0A197K5V6"/>
<dbReference type="EMBL" id="KV442028">
    <property type="protein sequence ID" value="OAQ31829.1"/>
    <property type="molecule type" value="Genomic_DNA"/>
</dbReference>
<proteinExistence type="predicted"/>
<evidence type="ECO:0000256" key="3">
    <source>
        <dbReference type="PROSITE-ProRule" id="PRU00221"/>
    </source>
</evidence>
<dbReference type="SUPFAM" id="SSF50978">
    <property type="entry name" value="WD40 repeat-like"/>
    <property type="match status" value="1"/>
</dbReference>
<evidence type="ECO:0000256" key="1">
    <source>
        <dbReference type="ARBA" id="ARBA00022574"/>
    </source>
</evidence>
<dbReference type="InterPro" id="IPR019775">
    <property type="entry name" value="WD40_repeat_CS"/>
</dbReference>
<dbReference type="OrthoDB" id="2405918at2759"/>
<dbReference type="PROSITE" id="PS50294">
    <property type="entry name" value="WD_REPEATS_REGION"/>
    <property type="match status" value="1"/>
</dbReference>
<evidence type="ECO:0000256" key="2">
    <source>
        <dbReference type="ARBA" id="ARBA00022737"/>
    </source>
</evidence>
<feature type="repeat" description="WD" evidence="3">
    <location>
        <begin position="21"/>
        <end position="62"/>
    </location>
</feature>
<sequence>GTDDKVVRVRDIGTGQADVVLCGHTEQVKAMAFSDGSRWIATGSNDKIVRLWDARSGILDRVLESHTHYVLSLVLSPNSH</sequence>
<dbReference type="InterPro" id="IPR036322">
    <property type="entry name" value="WD40_repeat_dom_sf"/>
</dbReference>
<dbReference type="PANTHER" id="PTHR19848">
    <property type="entry name" value="WD40 REPEAT PROTEIN"/>
    <property type="match status" value="1"/>
</dbReference>
<reference evidence="4 5" key="1">
    <citation type="submission" date="2016-05" db="EMBL/GenBank/DDBJ databases">
        <title>Genome sequencing reveals origins of a unique bacterial endosymbiosis in the earliest lineages of terrestrial Fungi.</title>
        <authorList>
            <consortium name="DOE Joint Genome Institute"/>
            <person name="Uehling J."/>
            <person name="Gryganskyi A."/>
            <person name="Hameed K."/>
            <person name="Tschaplinski T."/>
            <person name="Misztal P."/>
            <person name="Wu S."/>
            <person name="Desiro A."/>
            <person name="Vande Pol N."/>
            <person name="Du Z.-Y."/>
            <person name="Zienkiewicz A."/>
            <person name="Zienkiewicz K."/>
            <person name="Morin E."/>
            <person name="Tisserant E."/>
            <person name="Splivallo R."/>
            <person name="Hainaut M."/>
            <person name="Henrissat B."/>
            <person name="Ohm R."/>
            <person name="Kuo A."/>
            <person name="Yan J."/>
            <person name="Lipzen A."/>
            <person name="Nolan M."/>
            <person name="Labutti K."/>
            <person name="Barry K."/>
            <person name="Goldstein A."/>
            <person name="Labbe J."/>
            <person name="Schadt C."/>
            <person name="Tuskan G."/>
            <person name="Grigoriev I."/>
            <person name="Martin F."/>
            <person name="Vilgalys R."/>
            <person name="Bonito G."/>
        </authorList>
    </citation>
    <scope>NUCLEOTIDE SEQUENCE [LARGE SCALE GENOMIC DNA]</scope>
    <source>
        <strain evidence="4 5">AG-77</strain>
    </source>
</reference>
<dbReference type="InterPro" id="IPR015943">
    <property type="entry name" value="WD40/YVTN_repeat-like_dom_sf"/>
</dbReference>
<dbReference type="AlphaFoldDB" id="A0A197K5V6"/>
<organism evidence="4 5">
    <name type="scientific">Linnemannia elongata AG-77</name>
    <dbReference type="NCBI Taxonomy" id="1314771"/>
    <lineage>
        <taxon>Eukaryota</taxon>
        <taxon>Fungi</taxon>
        <taxon>Fungi incertae sedis</taxon>
        <taxon>Mucoromycota</taxon>
        <taxon>Mortierellomycotina</taxon>
        <taxon>Mortierellomycetes</taxon>
        <taxon>Mortierellales</taxon>
        <taxon>Mortierellaceae</taxon>
        <taxon>Linnemannia</taxon>
    </lineage>
</organism>
<dbReference type="PROSITE" id="PS00678">
    <property type="entry name" value="WD_REPEATS_1"/>
    <property type="match status" value="1"/>
</dbReference>
<feature type="non-terminal residue" evidence="4">
    <location>
        <position position="1"/>
    </location>
</feature>
<dbReference type="Gene3D" id="2.130.10.10">
    <property type="entry name" value="YVTN repeat-like/Quinoprotein amine dehydrogenase"/>
    <property type="match status" value="1"/>
</dbReference>
<name>A0A197K5V6_9FUNG</name>